<name>A0A9W6F0Y2_9CHLO</name>
<accession>A0A9W6F0Y2</accession>
<proteinExistence type="predicted"/>
<protein>
    <submittedName>
        <fullName evidence="1">Uncharacterized protein</fullName>
    </submittedName>
</protein>
<reference evidence="1 2" key="1">
    <citation type="journal article" date="2023" name="Commun. Biol.">
        <title>Reorganization of the ancestral sex-determining regions during the evolution of trioecy in Pleodorina starrii.</title>
        <authorList>
            <person name="Takahashi K."/>
            <person name="Suzuki S."/>
            <person name="Kawai-Toyooka H."/>
            <person name="Yamamoto K."/>
            <person name="Hamaji T."/>
            <person name="Ootsuki R."/>
            <person name="Yamaguchi H."/>
            <person name="Kawachi M."/>
            <person name="Higashiyama T."/>
            <person name="Nozaki H."/>
        </authorList>
    </citation>
    <scope>NUCLEOTIDE SEQUENCE [LARGE SCALE GENOMIC DNA]</scope>
    <source>
        <strain evidence="1 2">NIES-4479</strain>
    </source>
</reference>
<dbReference type="AlphaFoldDB" id="A0A9W6F0Y2"/>
<keyword evidence="2" id="KW-1185">Reference proteome</keyword>
<sequence>MRCLPEPNPEALAAVRARASVQLTPGDAYKLRTDRDLVGWVTRLKDPAVCVAGSLGAKCHRGHGEGGRCTYAVVYGDTKGWDTLGDRLAQLLKAAQEHPAQ</sequence>
<evidence type="ECO:0000313" key="1">
    <source>
        <dbReference type="EMBL" id="GLC52154.1"/>
    </source>
</evidence>
<evidence type="ECO:0000313" key="2">
    <source>
        <dbReference type="Proteomes" id="UP001165080"/>
    </source>
</evidence>
<gene>
    <name evidence="1" type="primary">PLESTB000980</name>
    <name evidence="1" type="ORF">PLESTB_000588700</name>
</gene>
<organism evidence="1 2">
    <name type="scientific">Pleodorina starrii</name>
    <dbReference type="NCBI Taxonomy" id="330485"/>
    <lineage>
        <taxon>Eukaryota</taxon>
        <taxon>Viridiplantae</taxon>
        <taxon>Chlorophyta</taxon>
        <taxon>core chlorophytes</taxon>
        <taxon>Chlorophyceae</taxon>
        <taxon>CS clade</taxon>
        <taxon>Chlamydomonadales</taxon>
        <taxon>Volvocaceae</taxon>
        <taxon>Pleodorina</taxon>
    </lineage>
</organism>
<comment type="caution">
    <text evidence="1">The sequence shown here is derived from an EMBL/GenBank/DDBJ whole genome shotgun (WGS) entry which is preliminary data.</text>
</comment>
<dbReference type="EMBL" id="BRXU01000005">
    <property type="protein sequence ID" value="GLC52154.1"/>
    <property type="molecule type" value="Genomic_DNA"/>
</dbReference>
<dbReference type="Proteomes" id="UP001165080">
    <property type="component" value="Unassembled WGS sequence"/>
</dbReference>